<keyword evidence="4" id="KW-1185">Reference proteome</keyword>
<dbReference type="AlphaFoldDB" id="A0A975GHU4"/>
<feature type="region of interest" description="Disordered" evidence="2">
    <location>
        <begin position="236"/>
        <end position="265"/>
    </location>
</feature>
<dbReference type="Pfam" id="PF12784">
    <property type="entry name" value="PDDEXK_2"/>
    <property type="match status" value="1"/>
</dbReference>
<reference evidence="3" key="1">
    <citation type="journal article" date="2021" name="Microb. Physiol.">
        <title>Proteogenomic Insights into the Physiology of Marine, Sulfate-Reducing, Filamentous Desulfonema limicola and Desulfonema magnum.</title>
        <authorList>
            <person name="Schnaars V."/>
            <person name="Wohlbrand L."/>
            <person name="Scheve S."/>
            <person name="Hinrichs C."/>
            <person name="Reinhardt R."/>
            <person name="Rabus R."/>
        </authorList>
    </citation>
    <scope>NUCLEOTIDE SEQUENCE</scope>
    <source>
        <strain evidence="3">5ac10</strain>
    </source>
</reference>
<evidence type="ECO:0000313" key="4">
    <source>
        <dbReference type="Proteomes" id="UP000663720"/>
    </source>
</evidence>
<protein>
    <submittedName>
        <fullName evidence="3">Transposase, RpnA-like</fullName>
    </submittedName>
</protein>
<evidence type="ECO:0000256" key="1">
    <source>
        <dbReference type="SAM" id="Coils"/>
    </source>
</evidence>
<dbReference type="PANTHER" id="PTHR41317">
    <property type="entry name" value="PD-(D_E)XK NUCLEASE FAMILY TRANSPOSASE"/>
    <property type="match status" value="1"/>
</dbReference>
<organism evidence="3 4">
    <name type="scientific">Desulfonema limicola</name>
    <dbReference type="NCBI Taxonomy" id="45656"/>
    <lineage>
        <taxon>Bacteria</taxon>
        <taxon>Pseudomonadati</taxon>
        <taxon>Thermodesulfobacteriota</taxon>
        <taxon>Desulfobacteria</taxon>
        <taxon>Desulfobacterales</taxon>
        <taxon>Desulfococcaceae</taxon>
        <taxon>Desulfonema</taxon>
    </lineage>
</organism>
<dbReference type="Proteomes" id="UP000663720">
    <property type="component" value="Chromosome"/>
</dbReference>
<name>A0A975GHU4_9BACT</name>
<feature type="coiled-coil region" evidence="1">
    <location>
        <begin position="208"/>
        <end position="235"/>
    </location>
</feature>
<dbReference type="NCBIfam" id="TIGR01784">
    <property type="entry name" value="T_den_put_tspse"/>
    <property type="match status" value="1"/>
</dbReference>
<proteinExistence type="predicted"/>
<evidence type="ECO:0000256" key="2">
    <source>
        <dbReference type="SAM" id="MobiDB-lite"/>
    </source>
</evidence>
<dbReference type="KEGG" id="dli:dnl_42880"/>
<gene>
    <name evidence="3" type="ORF">dnl_42880</name>
</gene>
<sequence>MPKLLSLKNDFVFKKIFSQDQEILIDLINSVLRLPEESGIVSVTVKNPEILPDEIEKKFIILDVRAVDQEGNEYDIEIQVRQYENYPKRTLYYLCRMYGDQLNKGENYAALCPVIGIHFLDYEQFPDNPDFHYHFFLRDTRYPNLSLTDDISLHIFELPGIERSMKHRDKMQEWLYFFNHAHEEGENTMEANYSNPMIKKAYDALQFLSADEKARDLAERREKALKDEAMFLEEARNLGRKEGRKEGKTEGRKEGKEEGRKEKEKETAINLLKMKLLTVEQIAQASGMDITEIEKLKFELN</sequence>
<keyword evidence="1" id="KW-0175">Coiled coil</keyword>
<accession>A0A975GHU4</accession>
<dbReference type="EMBL" id="CP061799">
    <property type="protein sequence ID" value="QTA81930.1"/>
    <property type="molecule type" value="Genomic_DNA"/>
</dbReference>
<evidence type="ECO:0000313" key="3">
    <source>
        <dbReference type="EMBL" id="QTA81930.1"/>
    </source>
</evidence>
<dbReference type="RefSeq" id="WP_207687909.1">
    <property type="nucleotide sequence ID" value="NZ_CP061799.1"/>
</dbReference>
<dbReference type="InterPro" id="IPR010106">
    <property type="entry name" value="RpnA"/>
</dbReference>
<dbReference type="PANTHER" id="PTHR41317:SF1">
    <property type="entry name" value="PD-(D_E)XK NUCLEASE FAMILY TRANSPOSASE"/>
    <property type="match status" value="1"/>
</dbReference>